<dbReference type="SUPFAM" id="SSF52540">
    <property type="entry name" value="P-loop containing nucleoside triphosphate hydrolases"/>
    <property type="match status" value="1"/>
</dbReference>
<evidence type="ECO:0000313" key="2">
    <source>
        <dbReference type="EMBL" id="KAH0558680.1"/>
    </source>
</evidence>
<dbReference type="PANTHER" id="PTHR35205">
    <property type="entry name" value="NB-ARC AND TPR DOMAIN PROTEIN"/>
    <property type="match status" value="1"/>
</dbReference>
<protein>
    <recommendedName>
        <fullName evidence="1">Orc1-like AAA ATPase domain-containing protein</fullName>
    </recommendedName>
</protein>
<sequence>MASSSQEGDSSGPRSIWALDNEYRALIEQMRDENTISQAQFDQIMESTDMKDLVDVLKSTPGYDRKIRKRFSPTDRTGCFIWGMLKAVVQISNDIRGAGEIIRQGVHELVDIIDYAEFDSQILESDPRFQAEAEELLSNLYQTSLQFLLASFQFVVNRRLRRLPIFLPRSILQREDHTIILKSLLARIVSSGDAVIRAAERFHRRESHDHYNVTMDNHSKLIQLVQARGSTLTPPRHSLSAQNLNEVVDWDHHILDGSPSGSFFIGRESELSKINQSLKGRDEQQGISCLVISGLSGIGKSHLAHEYAMRYRLEYRMICWIDCTTPESLIHGIEKLIDALQLRDYLDGRSTTVKIEVLTRMLDDTENSWLLIMDNCTPETIDGIVNFLPRNRGRVIFTTNDDLVGHQLRDDSGCIGKPGPYRMFLDGLSTEESVNLLLYGLPEEEASRELLACTQIVEHIRGHPLSLKLVRSLSKSFRDASSYEEALFRIKNVAGPRNLLQTNLGSLSVNETIKTSFLKMTPAAQWILAVMTCYCNNIPEYLINSLPITPVYLTTTAADGPDISQLGGLDDANRVDDSLRENERHSMIRRHVKRRKVVFSIHPVVSHTVKVLRVFHDPERRALRLAVDLSNAALPNYDEGHLKLRDWQDGEELLQHAFALESLSREMDFPVAGSLGILYKIAHRRYFWAGDRRGAEEIATAVLGNLDGPLHRRTDSEFAFAILLSGMTTTFCLYSKKKIEEFLRPWEARFVSVVLQESIRRFGNGDSRTIRLKSYLAKALGANNPSQTDLNHALKSHQEVIKDSEEAYGTLDTRTLYAYANLAFVKGYHQCSDLGAKELSVIEDRLKHILPETQQKEPSLLFRIARTYEEQKKLCQNEGIRKIQPRKQAQTCVSIAPSPRMACAVLHKVALPARAMG</sequence>
<dbReference type="AlphaFoldDB" id="A0A9P8LAR0"/>
<dbReference type="EMBL" id="JAGHQM010000772">
    <property type="protein sequence ID" value="KAH0558680.1"/>
    <property type="molecule type" value="Genomic_DNA"/>
</dbReference>
<dbReference type="Gene3D" id="3.40.50.300">
    <property type="entry name" value="P-loop containing nucleotide triphosphate hydrolases"/>
    <property type="match status" value="1"/>
</dbReference>
<name>A0A9P8LAR0_9PEZI</name>
<dbReference type="Proteomes" id="UP000750711">
    <property type="component" value="Unassembled WGS sequence"/>
</dbReference>
<reference evidence="2" key="1">
    <citation type="submission" date="2021-03" db="EMBL/GenBank/DDBJ databases">
        <title>Comparative genomics and phylogenomic investigation of the class Geoglossomycetes provide insights into ecological specialization and systematics.</title>
        <authorList>
            <person name="Melie T."/>
            <person name="Pirro S."/>
            <person name="Miller A.N."/>
            <person name="Quandt A."/>
        </authorList>
    </citation>
    <scope>NUCLEOTIDE SEQUENCE</scope>
    <source>
        <strain evidence="2">CAQ_001_2017</strain>
    </source>
</reference>
<dbReference type="InterPro" id="IPR041664">
    <property type="entry name" value="AAA_16"/>
</dbReference>
<keyword evidence="3" id="KW-1185">Reference proteome</keyword>
<dbReference type="InterPro" id="IPR027417">
    <property type="entry name" value="P-loop_NTPase"/>
</dbReference>
<organism evidence="2 3">
    <name type="scientific">Trichoglossum hirsutum</name>
    <dbReference type="NCBI Taxonomy" id="265104"/>
    <lineage>
        <taxon>Eukaryota</taxon>
        <taxon>Fungi</taxon>
        <taxon>Dikarya</taxon>
        <taxon>Ascomycota</taxon>
        <taxon>Pezizomycotina</taxon>
        <taxon>Geoglossomycetes</taxon>
        <taxon>Geoglossales</taxon>
        <taxon>Geoglossaceae</taxon>
        <taxon>Trichoglossum</taxon>
    </lineage>
</organism>
<feature type="domain" description="Orc1-like AAA ATPase" evidence="1">
    <location>
        <begin position="264"/>
        <end position="362"/>
    </location>
</feature>
<dbReference type="PANTHER" id="PTHR35205:SF1">
    <property type="entry name" value="ZU5 DOMAIN-CONTAINING PROTEIN"/>
    <property type="match status" value="1"/>
</dbReference>
<gene>
    <name evidence="2" type="ORF">GP486_004671</name>
</gene>
<evidence type="ECO:0000259" key="1">
    <source>
        <dbReference type="Pfam" id="PF13191"/>
    </source>
</evidence>
<dbReference type="GO" id="GO:0043531">
    <property type="term" value="F:ADP binding"/>
    <property type="evidence" value="ECO:0007669"/>
    <property type="project" value="InterPro"/>
</dbReference>
<dbReference type="Pfam" id="PF13191">
    <property type="entry name" value="AAA_16"/>
    <property type="match status" value="1"/>
</dbReference>
<comment type="caution">
    <text evidence="2">The sequence shown here is derived from an EMBL/GenBank/DDBJ whole genome shotgun (WGS) entry which is preliminary data.</text>
</comment>
<proteinExistence type="predicted"/>
<accession>A0A9P8LAR0</accession>
<evidence type="ECO:0000313" key="3">
    <source>
        <dbReference type="Proteomes" id="UP000750711"/>
    </source>
</evidence>